<dbReference type="Proteomes" id="UP000460715">
    <property type="component" value="Unassembled WGS sequence"/>
</dbReference>
<evidence type="ECO:0000313" key="4">
    <source>
        <dbReference type="EMBL" id="MXP63750.1"/>
    </source>
</evidence>
<sequence>MTTIAERPELAPLVAGWLWQAFWQEAGHGLEATLAAVQASAAPGAVPQTFVLLAAGEPVATASLVAGDLDSMPELTPWLAGLFVLPAARGQGHARRLLARAEAAARQAGFTAVWLYTEAAEDFYARAGWEVVERLPHGAGTLTLMRRELAGAG</sequence>
<keyword evidence="1 4" id="KW-0808">Transferase</keyword>
<dbReference type="InterPro" id="IPR000182">
    <property type="entry name" value="GNAT_dom"/>
</dbReference>
<dbReference type="InterPro" id="IPR016181">
    <property type="entry name" value="Acyl_CoA_acyltransferase"/>
</dbReference>
<gene>
    <name evidence="4" type="ORF">E0493_10360</name>
</gene>
<protein>
    <submittedName>
        <fullName evidence="4">N-acetyltransferase</fullName>
    </submittedName>
</protein>
<keyword evidence="2" id="KW-0012">Acyltransferase</keyword>
<organism evidence="4 5">
    <name type="scientific">Teichococcus coralli</name>
    <dbReference type="NCBI Taxonomy" id="2545983"/>
    <lineage>
        <taxon>Bacteria</taxon>
        <taxon>Pseudomonadati</taxon>
        <taxon>Pseudomonadota</taxon>
        <taxon>Alphaproteobacteria</taxon>
        <taxon>Acetobacterales</taxon>
        <taxon>Roseomonadaceae</taxon>
        <taxon>Roseomonas</taxon>
    </lineage>
</organism>
<dbReference type="OrthoDB" id="9809751at2"/>
<dbReference type="PANTHER" id="PTHR43877:SF2">
    <property type="entry name" value="AMINOALKYLPHOSPHONATE N-ACETYLTRANSFERASE-RELATED"/>
    <property type="match status" value="1"/>
</dbReference>
<evidence type="ECO:0000313" key="5">
    <source>
        <dbReference type="Proteomes" id="UP000460715"/>
    </source>
</evidence>
<dbReference type="GO" id="GO:0016747">
    <property type="term" value="F:acyltransferase activity, transferring groups other than amino-acyl groups"/>
    <property type="evidence" value="ECO:0007669"/>
    <property type="project" value="InterPro"/>
</dbReference>
<dbReference type="AlphaFoldDB" id="A0A845BC84"/>
<reference evidence="4 5" key="1">
    <citation type="submission" date="2019-03" db="EMBL/GenBank/DDBJ databases">
        <title>Roseomonas sp. a novel Roseomonas species isolated from Sea whip Gorgonian.</title>
        <authorList>
            <person name="Li F."/>
            <person name="Pan X."/>
            <person name="Huang S."/>
            <person name="Li Z."/>
            <person name="Meng B."/>
        </authorList>
    </citation>
    <scope>NUCLEOTIDE SEQUENCE [LARGE SCALE GENOMIC DNA]</scope>
    <source>
        <strain evidence="4 5">M0104</strain>
    </source>
</reference>
<dbReference type="Pfam" id="PF00583">
    <property type="entry name" value="Acetyltransf_1"/>
    <property type="match status" value="1"/>
</dbReference>
<accession>A0A845BC84</accession>
<comment type="caution">
    <text evidence="4">The sequence shown here is derived from an EMBL/GenBank/DDBJ whole genome shotgun (WGS) entry which is preliminary data.</text>
</comment>
<evidence type="ECO:0000256" key="2">
    <source>
        <dbReference type="ARBA" id="ARBA00023315"/>
    </source>
</evidence>
<proteinExistence type="predicted"/>
<keyword evidence="5" id="KW-1185">Reference proteome</keyword>
<dbReference type="EMBL" id="SNVJ01000007">
    <property type="protein sequence ID" value="MXP63750.1"/>
    <property type="molecule type" value="Genomic_DNA"/>
</dbReference>
<name>A0A845BC84_9PROT</name>
<dbReference type="InterPro" id="IPR050832">
    <property type="entry name" value="Bact_Acetyltransf"/>
</dbReference>
<dbReference type="Gene3D" id="3.40.630.30">
    <property type="match status" value="1"/>
</dbReference>
<evidence type="ECO:0000259" key="3">
    <source>
        <dbReference type="PROSITE" id="PS51186"/>
    </source>
</evidence>
<feature type="domain" description="N-acetyltransferase" evidence="3">
    <location>
        <begin position="1"/>
        <end position="150"/>
    </location>
</feature>
<dbReference type="PROSITE" id="PS51186">
    <property type="entry name" value="GNAT"/>
    <property type="match status" value="1"/>
</dbReference>
<dbReference type="SUPFAM" id="SSF55729">
    <property type="entry name" value="Acyl-CoA N-acyltransferases (Nat)"/>
    <property type="match status" value="1"/>
</dbReference>
<dbReference type="PANTHER" id="PTHR43877">
    <property type="entry name" value="AMINOALKYLPHOSPHONATE N-ACETYLTRANSFERASE-RELATED-RELATED"/>
    <property type="match status" value="1"/>
</dbReference>
<evidence type="ECO:0000256" key="1">
    <source>
        <dbReference type="ARBA" id="ARBA00022679"/>
    </source>
</evidence>